<name>A0AAD4LN51_9AGAM</name>
<evidence type="ECO:0000313" key="4">
    <source>
        <dbReference type="Proteomes" id="UP001201163"/>
    </source>
</evidence>
<dbReference type="Proteomes" id="UP001201163">
    <property type="component" value="Unassembled WGS sequence"/>
</dbReference>
<feature type="domain" description="BTB" evidence="2">
    <location>
        <begin position="11"/>
        <end position="82"/>
    </location>
</feature>
<evidence type="ECO:0000313" key="3">
    <source>
        <dbReference type="EMBL" id="KAH8996800.1"/>
    </source>
</evidence>
<protein>
    <recommendedName>
        <fullName evidence="2">BTB domain-containing protein</fullName>
    </recommendedName>
</protein>
<sequence length="254" mass="29184">MRHGVYFLHDGNIIIRVEDSVFRIHRYFLTRESQHFRSLFNVPYRDPPGTSEANPVVLDDVTSEAFADFLWIFYNDKYSIYTATPEKWQRILALAQKWKFGQVEELCVRELEKLTIPAVEKIKIYQDFSLNPELLYDSYVELITRPEPLELEEGMRLEPLTSLKIARARELRIARVLGPDRATSLFGPAALQSQEPETRSVIRDVFELQGPAPAPPTATAEQNPASDDHVDEVPPTRRQPRRGGSRGTASDIFR</sequence>
<dbReference type="InterPro" id="IPR011333">
    <property type="entry name" value="SKP1/BTB/POZ_sf"/>
</dbReference>
<dbReference type="AlphaFoldDB" id="A0AAD4LN51"/>
<dbReference type="PROSITE" id="PS50097">
    <property type="entry name" value="BTB"/>
    <property type="match status" value="1"/>
</dbReference>
<feature type="region of interest" description="Disordered" evidence="1">
    <location>
        <begin position="208"/>
        <end position="254"/>
    </location>
</feature>
<comment type="caution">
    <text evidence="3">The sequence shown here is derived from an EMBL/GenBank/DDBJ whole genome shotgun (WGS) entry which is preliminary data.</text>
</comment>
<dbReference type="EMBL" id="JAKELL010000008">
    <property type="protein sequence ID" value="KAH8996800.1"/>
    <property type="molecule type" value="Genomic_DNA"/>
</dbReference>
<dbReference type="Pfam" id="PF00651">
    <property type="entry name" value="BTB"/>
    <property type="match status" value="1"/>
</dbReference>
<reference evidence="3" key="1">
    <citation type="submission" date="2022-01" db="EMBL/GenBank/DDBJ databases">
        <title>Comparative genomics reveals a dynamic genome evolution in the ectomycorrhizal milk-cap (Lactarius) mushrooms.</title>
        <authorList>
            <consortium name="DOE Joint Genome Institute"/>
            <person name="Lebreton A."/>
            <person name="Tang N."/>
            <person name="Kuo A."/>
            <person name="LaButti K."/>
            <person name="Drula E."/>
            <person name="Barry K."/>
            <person name="Clum A."/>
            <person name="Lipzen A."/>
            <person name="Mousain D."/>
            <person name="Ng V."/>
            <person name="Wang R."/>
            <person name="Wang X."/>
            <person name="Dai Y."/>
            <person name="Henrissat B."/>
            <person name="Grigoriev I.V."/>
            <person name="Guerin-Laguette A."/>
            <person name="Yu F."/>
            <person name="Martin F.M."/>
        </authorList>
    </citation>
    <scope>NUCLEOTIDE SEQUENCE</scope>
    <source>
        <strain evidence="3">QP</strain>
    </source>
</reference>
<dbReference type="SUPFAM" id="SSF54695">
    <property type="entry name" value="POZ domain"/>
    <property type="match status" value="1"/>
</dbReference>
<dbReference type="CDD" id="cd18186">
    <property type="entry name" value="BTB_POZ_ZBTB_KLHL-like"/>
    <property type="match status" value="1"/>
</dbReference>
<accession>A0AAD4LN51</accession>
<proteinExistence type="predicted"/>
<dbReference type="InterPro" id="IPR000210">
    <property type="entry name" value="BTB/POZ_dom"/>
</dbReference>
<organism evidence="3 4">
    <name type="scientific">Lactarius akahatsu</name>
    <dbReference type="NCBI Taxonomy" id="416441"/>
    <lineage>
        <taxon>Eukaryota</taxon>
        <taxon>Fungi</taxon>
        <taxon>Dikarya</taxon>
        <taxon>Basidiomycota</taxon>
        <taxon>Agaricomycotina</taxon>
        <taxon>Agaricomycetes</taxon>
        <taxon>Russulales</taxon>
        <taxon>Russulaceae</taxon>
        <taxon>Lactarius</taxon>
    </lineage>
</organism>
<keyword evidence="4" id="KW-1185">Reference proteome</keyword>
<dbReference type="Gene3D" id="3.30.710.10">
    <property type="entry name" value="Potassium Channel Kv1.1, Chain A"/>
    <property type="match status" value="1"/>
</dbReference>
<dbReference type="SMART" id="SM00225">
    <property type="entry name" value="BTB"/>
    <property type="match status" value="1"/>
</dbReference>
<feature type="compositionally biased region" description="Basic and acidic residues" evidence="1">
    <location>
        <begin position="226"/>
        <end position="235"/>
    </location>
</feature>
<evidence type="ECO:0000256" key="1">
    <source>
        <dbReference type="SAM" id="MobiDB-lite"/>
    </source>
</evidence>
<evidence type="ECO:0000259" key="2">
    <source>
        <dbReference type="PROSITE" id="PS50097"/>
    </source>
</evidence>
<gene>
    <name evidence="3" type="ORF">EDB92DRAFT_2035912</name>
</gene>